<feature type="binding site" evidence="9">
    <location>
        <position position="76"/>
    </location>
    <ligand>
        <name>S-adenosyl-L-methionine</name>
        <dbReference type="ChEBI" id="CHEBI:59789"/>
    </ligand>
</feature>
<dbReference type="HAMAP" id="MF_03055">
    <property type="entry name" value="tRNA_methyltr_TrmB_euk"/>
    <property type="match status" value="1"/>
</dbReference>
<keyword evidence="4 9" id="KW-0808">Transferase</keyword>
<dbReference type="PANTHER" id="PTHR23417">
    <property type="entry name" value="3-DEOXY-D-MANNO-OCTULOSONIC-ACID TRANSFERASE/TRNA GUANINE-N 7 - -METHYLTRANSFERASE"/>
    <property type="match status" value="1"/>
</dbReference>
<reference evidence="10 11" key="1">
    <citation type="journal article" date="2004" name="Nature">
        <title>Genome sequence of the ultrasmall unicellular red alga Cyanidioschyzon merolae 10D.</title>
        <authorList>
            <person name="Matsuzaki M."/>
            <person name="Misumi O."/>
            <person name="Shin-i T."/>
            <person name="Maruyama S."/>
            <person name="Takahara M."/>
            <person name="Miyagishima S."/>
            <person name="Mori T."/>
            <person name="Nishida K."/>
            <person name="Yagisawa F."/>
            <person name="Nishida K."/>
            <person name="Yoshida Y."/>
            <person name="Nishimura Y."/>
            <person name="Nakao S."/>
            <person name="Kobayashi T."/>
            <person name="Momoyama Y."/>
            <person name="Higashiyama T."/>
            <person name="Minoda A."/>
            <person name="Sano M."/>
            <person name="Nomoto H."/>
            <person name="Oishi K."/>
            <person name="Hayashi H."/>
            <person name="Ohta F."/>
            <person name="Nishizaka S."/>
            <person name="Haga S."/>
            <person name="Miura S."/>
            <person name="Morishita T."/>
            <person name="Kabeya Y."/>
            <person name="Terasawa K."/>
            <person name="Suzuki Y."/>
            <person name="Ishii Y."/>
            <person name="Asakawa S."/>
            <person name="Takano H."/>
            <person name="Ohta N."/>
            <person name="Kuroiwa H."/>
            <person name="Tanaka K."/>
            <person name="Shimizu N."/>
            <person name="Sugano S."/>
            <person name="Sato N."/>
            <person name="Nozaki H."/>
            <person name="Ogasawara N."/>
            <person name="Kohara Y."/>
            <person name="Kuroiwa T."/>
        </authorList>
    </citation>
    <scope>NUCLEOTIDE SEQUENCE [LARGE SCALE GENOMIC DNA]</scope>
    <source>
        <strain evidence="10 11">10D</strain>
    </source>
</reference>
<protein>
    <recommendedName>
        <fullName evidence="9">tRNA (guanine-N(7)-)-methyltransferase</fullName>
        <ecNumber evidence="9">2.1.1.33</ecNumber>
    </recommendedName>
    <alternativeName>
        <fullName evidence="9">tRNA (guanine(46)-N(7))-methyltransferase</fullName>
    </alternativeName>
    <alternativeName>
        <fullName evidence="9">tRNA(m7G46)-methyltransferase</fullName>
    </alternativeName>
</protein>
<dbReference type="InterPro" id="IPR029063">
    <property type="entry name" value="SAM-dependent_MTases_sf"/>
</dbReference>
<keyword evidence="11" id="KW-1185">Reference proteome</keyword>
<dbReference type="InterPro" id="IPR025763">
    <property type="entry name" value="Trm8_euk"/>
</dbReference>
<dbReference type="InterPro" id="IPR003358">
    <property type="entry name" value="tRNA_(Gua-N-7)_MeTrfase_Trmb"/>
</dbReference>
<dbReference type="OrthoDB" id="47276at2759"/>
<dbReference type="GO" id="GO:0043527">
    <property type="term" value="C:tRNA methyltransferase complex"/>
    <property type="evidence" value="ECO:0007669"/>
    <property type="project" value="TreeGrafter"/>
</dbReference>
<evidence type="ECO:0000256" key="3">
    <source>
        <dbReference type="ARBA" id="ARBA00022603"/>
    </source>
</evidence>
<accession>M1VIG5</accession>
<evidence type="ECO:0000313" key="11">
    <source>
        <dbReference type="Proteomes" id="UP000007014"/>
    </source>
</evidence>
<dbReference type="GeneID" id="16998171"/>
<keyword evidence="3 9" id="KW-0489">Methyltransferase</keyword>
<evidence type="ECO:0000256" key="4">
    <source>
        <dbReference type="ARBA" id="ARBA00022679"/>
    </source>
</evidence>
<dbReference type="SUPFAM" id="SSF53335">
    <property type="entry name" value="S-adenosyl-L-methionine-dependent methyltransferases"/>
    <property type="match status" value="1"/>
</dbReference>
<evidence type="ECO:0000256" key="9">
    <source>
        <dbReference type="HAMAP-Rule" id="MF_03055"/>
    </source>
</evidence>
<dbReference type="EMBL" id="AP006502">
    <property type="protein sequence ID" value="BAM83352.1"/>
    <property type="molecule type" value="Genomic_DNA"/>
</dbReference>
<dbReference type="PROSITE" id="PS51625">
    <property type="entry name" value="SAM_MT_TRMB"/>
    <property type="match status" value="1"/>
</dbReference>
<dbReference type="GO" id="GO:0005634">
    <property type="term" value="C:nucleus"/>
    <property type="evidence" value="ECO:0007669"/>
    <property type="project" value="UniProtKB-SubCell"/>
</dbReference>
<proteinExistence type="inferred from homology"/>
<name>M1VIG5_CYAM1</name>
<dbReference type="AlphaFoldDB" id="M1VIG5"/>
<evidence type="ECO:0000256" key="5">
    <source>
        <dbReference type="ARBA" id="ARBA00022691"/>
    </source>
</evidence>
<dbReference type="UniPathway" id="UPA00989"/>
<dbReference type="Proteomes" id="UP000007014">
    <property type="component" value="Chromosome 20"/>
</dbReference>
<dbReference type="GO" id="GO:0008176">
    <property type="term" value="F:tRNA (guanine(46)-N7)-methyltransferase activity"/>
    <property type="evidence" value="ECO:0007669"/>
    <property type="project" value="UniProtKB-UniRule"/>
</dbReference>
<feature type="binding site" evidence="9">
    <location>
        <begin position="259"/>
        <end position="261"/>
    </location>
    <ligand>
        <name>S-adenosyl-L-methionine</name>
        <dbReference type="ChEBI" id="CHEBI:59789"/>
    </ligand>
</feature>
<dbReference type="OMA" id="LNVMKFG"/>
<dbReference type="RefSeq" id="XP_005539388.1">
    <property type="nucleotide sequence ID" value="XM_005539331.1"/>
</dbReference>
<reference evidence="10 11" key="2">
    <citation type="journal article" date="2007" name="BMC Biol.">
        <title>A 100%-complete sequence reveals unusually simple genomic features in the hot-spring red alga Cyanidioschyzon merolae.</title>
        <authorList>
            <person name="Nozaki H."/>
            <person name="Takano H."/>
            <person name="Misumi O."/>
            <person name="Terasawa K."/>
            <person name="Matsuzaki M."/>
            <person name="Maruyama S."/>
            <person name="Nishida K."/>
            <person name="Yagisawa F."/>
            <person name="Yoshida Y."/>
            <person name="Fujiwara T."/>
            <person name="Takio S."/>
            <person name="Tamura K."/>
            <person name="Chung S.J."/>
            <person name="Nakamura S."/>
            <person name="Kuroiwa H."/>
            <person name="Tanaka K."/>
            <person name="Sato N."/>
            <person name="Kuroiwa T."/>
        </authorList>
    </citation>
    <scope>NUCLEOTIDE SEQUENCE [LARGE SCALE GENOMIC DNA]</scope>
    <source>
        <strain evidence="10 11">10D</strain>
    </source>
</reference>
<evidence type="ECO:0000256" key="6">
    <source>
        <dbReference type="ARBA" id="ARBA00022694"/>
    </source>
</evidence>
<feature type="active site" evidence="9">
    <location>
        <position position="155"/>
    </location>
</feature>
<keyword evidence="8 9" id="KW-0539">Nucleus</keyword>
<evidence type="ECO:0000256" key="8">
    <source>
        <dbReference type="ARBA" id="ARBA00023242"/>
    </source>
</evidence>
<evidence type="ECO:0000256" key="7">
    <source>
        <dbReference type="ARBA" id="ARBA00022884"/>
    </source>
</evidence>
<dbReference type="eggNOG" id="KOG3115">
    <property type="taxonomic scope" value="Eukaryota"/>
</dbReference>
<evidence type="ECO:0000313" key="10">
    <source>
        <dbReference type="EMBL" id="BAM83352.1"/>
    </source>
</evidence>
<comment type="catalytic activity">
    <reaction evidence="1 9">
        <text>guanosine(46) in tRNA + S-adenosyl-L-methionine = N(7)-methylguanosine(46) in tRNA + S-adenosyl-L-homocysteine</text>
        <dbReference type="Rhea" id="RHEA:42708"/>
        <dbReference type="Rhea" id="RHEA-COMP:10188"/>
        <dbReference type="Rhea" id="RHEA-COMP:10189"/>
        <dbReference type="ChEBI" id="CHEBI:57856"/>
        <dbReference type="ChEBI" id="CHEBI:59789"/>
        <dbReference type="ChEBI" id="CHEBI:74269"/>
        <dbReference type="ChEBI" id="CHEBI:74480"/>
        <dbReference type="EC" id="2.1.1.33"/>
    </reaction>
</comment>
<feature type="binding site" evidence="9">
    <location>
        <begin position="132"/>
        <end position="133"/>
    </location>
    <ligand>
        <name>S-adenosyl-L-methionine</name>
        <dbReference type="ChEBI" id="CHEBI:59789"/>
    </ligand>
</feature>
<gene>
    <name evidence="10" type="ORF">CYME_CMT407C</name>
</gene>
<comment type="caution">
    <text evidence="9">Lacks conserved residue(s) required for the propagation of feature annotation.</text>
</comment>
<sequence>MSETGLEHSQVDVVQSSGDEAEIRFVTSKRSGYVARAHRNPLAIGGFAVPLSPKLVTWTGVFPGVASPKVRVVDIGSGYGGLLLYLATRVAPDCCVLGLEIRTAVWQQAHQKLLELRSTCGAYRRVAFLHTNAQRYLWNYIERASLDALIFAYPDPHFKRKKHRQRIISRTLLPLYAYLLRRGGRIYTSTDVEALYEWMHDRFEESALFVRKCRLIERHGKSRYNPNRVPESKPIEDSDEASIQFFKNDPYAAAVRDWTDEGRRVSRVQGDKFLLVYEKV</sequence>
<dbReference type="Gramene" id="CMT407CT">
    <property type="protein sequence ID" value="CMT407CT"/>
    <property type="gene ID" value="CMT407C"/>
</dbReference>
<dbReference type="Pfam" id="PF02390">
    <property type="entry name" value="Methyltransf_4"/>
    <property type="match status" value="1"/>
</dbReference>
<dbReference type="CDD" id="cd02440">
    <property type="entry name" value="AdoMet_MTases"/>
    <property type="match status" value="1"/>
</dbReference>
<dbReference type="EC" id="2.1.1.33" evidence="9"/>
<dbReference type="PANTHER" id="PTHR23417:SF16">
    <property type="entry name" value="TRNA (GUANINE-N(7)-)-METHYLTRANSFERASE"/>
    <property type="match status" value="1"/>
</dbReference>
<comment type="function">
    <text evidence="9">Catalyzes the formation of N(7)-methylguanine at position 46 (m7G46) in tRNA.</text>
</comment>
<feature type="binding site" evidence="9">
    <location>
        <begin position="100"/>
        <end position="101"/>
    </location>
    <ligand>
        <name>S-adenosyl-L-methionine</name>
        <dbReference type="ChEBI" id="CHEBI:59789"/>
    </ligand>
</feature>
<dbReference type="HOGENOM" id="CLU_050910_3_1_1"/>
<keyword evidence="7 9" id="KW-0694">RNA-binding</keyword>
<keyword evidence="2 9" id="KW-0820">tRNA-binding</keyword>
<comment type="subcellular location">
    <subcellularLocation>
        <location evidence="9">Nucleus</location>
    </subcellularLocation>
</comment>
<comment type="similarity">
    <text evidence="9">Belongs to the class I-like SAM-binding methyltransferase superfamily. TrmB family.</text>
</comment>
<dbReference type="GO" id="GO:0000049">
    <property type="term" value="F:tRNA binding"/>
    <property type="evidence" value="ECO:0007669"/>
    <property type="project" value="UniProtKB-UniRule"/>
</dbReference>
<evidence type="ECO:0000256" key="1">
    <source>
        <dbReference type="ARBA" id="ARBA00000142"/>
    </source>
</evidence>
<evidence type="ECO:0000256" key="2">
    <source>
        <dbReference type="ARBA" id="ARBA00022555"/>
    </source>
</evidence>
<keyword evidence="5 9" id="KW-0949">S-adenosyl-L-methionine</keyword>
<dbReference type="STRING" id="280699.M1VIG5"/>
<dbReference type="Gene3D" id="3.40.50.150">
    <property type="entry name" value="Vaccinia Virus protein VP39"/>
    <property type="match status" value="1"/>
</dbReference>
<dbReference type="KEGG" id="cme:CYME_CMT407C"/>
<comment type="pathway">
    <text evidence="9">tRNA modification; N(7)-methylguanine-tRNA biosynthesis.</text>
</comment>
<organism evidence="10 11">
    <name type="scientific">Cyanidioschyzon merolae (strain NIES-3377 / 10D)</name>
    <name type="common">Unicellular red alga</name>
    <dbReference type="NCBI Taxonomy" id="280699"/>
    <lineage>
        <taxon>Eukaryota</taxon>
        <taxon>Rhodophyta</taxon>
        <taxon>Bangiophyceae</taxon>
        <taxon>Cyanidiales</taxon>
        <taxon>Cyanidiaceae</taxon>
        <taxon>Cyanidioschyzon</taxon>
    </lineage>
</organism>
<keyword evidence="6 9" id="KW-0819">tRNA processing</keyword>